<dbReference type="SUPFAM" id="SSF53756">
    <property type="entry name" value="UDP-Glycosyltransferase/glycogen phosphorylase"/>
    <property type="match status" value="1"/>
</dbReference>
<dbReference type="PANTHER" id="PTHR47779:SF1">
    <property type="entry name" value="SYNTHASE (CCG-9), PUTATIVE (AFU_ORTHOLOGUE AFUA_3G12100)-RELATED"/>
    <property type="match status" value="1"/>
</dbReference>
<dbReference type="GO" id="GO:0016757">
    <property type="term" value="F:glycosyltransferase activity"/>
    <property type="evidence" value="ECO:0007669"/>
    <property type="project" value="UniProtKB-KW"/>
</dbReference>
<evidence type="ECO:0000313" key="9">
    <source>
        <dbReference type="EMBL" id="KAK8144279.1"/>
    </source>
</evidence>
<dbReference type="InterPro" id="IPR049438">
    <property type="entry name" value="TreT_GT1"/>
</dbReference>
<dbReference type="GO" id="GO:0006006">
    <property type="term" value="P:glucose metabolic process"/>
    <property type="evidence" value="ECO:0007669"/>
    <property type="project" value="UniProtKB-KW"/>
</dbReference>
<dbReference type="InterPro" id="IPR052078">
    <property type="entry name" value="Trehalose_Metab_GTase"/>
</dbReference>
<feature type="domain" description="Glycosyl transferase family 1" evidence="7">
    <location>
        <begin position="430"/>
        <end position="600"/>
    </location>
</feature>
<comment type="subunit">
    <text evidence="2">Homodimer.</text>
</comment>
<keyword evidence="10" id="KW-1185">Reference proteome</keyword>
<evidence type="ECO:0000256" key="2">
    <source>
        <dbReference type="ARBA" id="ARBA00011738"/>
    </source>
</evidence>
<evidence type="ECO:0000256" key="1">
    <source>
        <dbReference type="ARBA" id="ARBA00009481"/>
    </source>
</evidence>
<keyword evidence="5" id="KW-0808">Transferase</keyword>
<evidence type="ECO:0000256" key="3">
    <source>
        <dbReference type="ARBA" id="ARBA00022526"/>
    </source>
</evidence>
<dbReference type="Pfam" id="PF21269">
    <property type="entry name" value="TreT_GT1"/>
    <property type="match status" value="1"/>
</dbReference>
<dbReference type="Proteomes" id="UP001397290">
    <property type="component" value="Unassembled WGS sequence"/>
</dbReference>
<evidence type="ECO:0000256" key="5">
    <source>
        <dbReference type="ARBA" id="ARBA00022679"/>
    </source>
</evidence>
<evidence type="ECO:0000256" key="4">
    <source>
        <dbReference type="ARBA" id="ARBA00022676"/>
    </source>
</evidence>
<comment type="caution">
    <text evidence="9">The sequence shown here is derived from an EMBL/GenBank/DDBJ whole genome shotgun (WGS) entry which is preliminary data.</text>
</comment>
<evidence type="ECO:0000259" key="8">
    <source>
        <dbReference type="Pfam" id="PF21269"/>
    </source>
</evidence>
<dbReference type="Pfam" id="PF00534">
    <property type="entry name" value="Glycos_transf_1"/>
    <property type="match status" value="1"/>
</dbReference>
<dbReference type="AlphaFoldDB" id="A0AAW0RPX5"/>
<keyword evidence="6" id="KW-0119">Carbohydrate metabolism</keyword>
<sequence>MDLAVNVQHLLCTRGAGMEQSASVVNCKELYVGISDLPGSSQAEVAIAIRDTVYLVDVVYPTIPDRSPDEIQDAIIEHLRAYEHGNAAKFVGAGVQESLIHHLPSLCSRLWHELDVIPIAIPNRDGDGGYEKRIDERADSMARKCITYFGPAGISTLQVARHSEVQVAANGRIRLNTAQDYQRACTRASWETLQFQARKLHERGAKVAFFSATPQGGGVALMRHSLIRLSQLLGLDVKWYVPKPRSHVFRITKNLHNVLQGVSALDHAITFEDLATIIEWNTDNAKRYWLVQGGPLQAPEEGGADIIIVDDPQMIGLVPIAKSISKQRPVLFRSHIQIRSDLITTQGTPQRRVWEFIWATIKNADAFICHPIPSFIPQSVTPEKVFYLPATTDWLDGLNKGLNHWDTAYYIHTYNNHCYAQHMTGLDWPNRKYIIQVGRFDPAKGIPTAIEAYAEFRRLFRETGVAAPQLIICGNGSIDDPNGTMVYNEACDLIQSKYPSLQRDISVMRLGPNDQLLNALLSNAHIVLQLSIAEGFEVKVSEALRASRPVIATKAGGIPLQIRDKLNGFLVEPGDWKTVAGFLMALFMDSKLYADMSTAAGTSVSDEVSTVGNALAWYSLVNRFIEGPVEGNHQWVNDVAREEADKPYAEA</sequence>
<protein>
    <recommendedName>
        <fullName evidence="11">Glycosyl transferase family 1 domain-containing protein</fullName>
    </recommendedName>
</protein>
<dbReference type="Gene3D" id="3.40.50.2000">
    <property type="entry name" value="Glycogen Phosphorylase B"/>
    <property type="match status" value="2"/>
</dbReference>
<proteinExistence type="inferred from homology"/>
<keyword evidence="3" id="KW-0313">Glucose metabolism</keyword>
<accession>A0AAW0RPX5</accession>
<gene>
    <name evidence="9" type="ORF">G3M48_006054</name>
</gene>
<evidence type="ECO:0000259" key="7">
    <source>
        <dbReference type="Pfam" id="PF00534"/>
    </source>
</evidence>
<dbReference type="EMBL" id="JAAHCF010000406">
    <property type="protein sequence ID" value="KAK8144279.1"/>
    <property type="molecule type" value="Genomic_DNA"/>
</dbReference>
<dbReference type="InterPro" id="IPR001296">
    <property type="entry name" value="Glyco_trans_1"/>
</dbReference>
<evidence type="ECO:0008006" key="11">
    <source>
        <dbReference type="Google" id="ProtNLM"/>
    </source>
</evidence>
<dbReference type="PANTHER" id="PTHR47779">
    <property type="entry name" value="SYNTHASE (CCG-9), PUTATIVE (AFU_ORTHOLOGUE AFUA_3G12100)-RELATED"/>
    <property type="match status" value="1"/>
</dbReference>
<name>A0AAW0RPX5_9HYPO</name>
<feature type="domain" description="Trehalose synthase N-terminal" evidence="8">
    <location>
        <begin position="210"/>
        <end position="375"/>
    </location>
</feature>
<organism evidence="9 10">
    <name type="scientific">Beauveria asiatica</name>
    <dbReference type="NCBI Taxonomy" id="1069075"/>
    <lineage>
        <taxon>Eukaryota</taxon>
        <taxon>Fungi</taxon>
        <taxon>Dikarya</taxon>
        <taxon>Ascomycota</taxon>
        <taxon>Pezizomycotina</taxon>
        <taxon>Sordariomycetes</taxon>
        <taxon>Hypocreomycetidae</taxon>
        <taxon>Hypocreales</taxon>
        <taxon>Cordycipitaceae</taxon>
        <taxon>Beauveria</taxon>
    </lineage>
</organism>
<reference evidence="9 10" key="1">
    <citation type="submission" date="2020-02" db="EMBL/GenBank/DDBJ databases">
        <title>Comparative genomics of the hypocrealean fungal genus Beauvera.</title>
        <authorList>
            <person name="Showalter D.N."/>
            <person name="Bushley K.E."/>
            <person name="Rehner S.A."/>
        </authorList>
    </citation>
    <scope>NUCLEOTIDE SEQUENCE [LARGE SCALE GENOMIC DNA]</scope>
    <source>
        <strain evidence="9 10">ARSEF4384</strain>
    </source>
</reference>
<keyword evidence="4" id="KW-0328">Glycosyltransferase</keyword>
<evidence type="ECO:0000313" key="10">
    <source>
        <dbReference type="Proteomes" id="UP001397290"/>
    </source>
</evidence>
<comment type="similarity">
    <text evidence="1">Belongs to the glycosyltransferase group 1 family. Glycosyltransferase 4 subfamily.</text>
</comment>
<evidence type="ECO:0000256" key="6">
    <source>
        <dbReference type="ARBA" id="ARBA00023277"/>
    </source>
</evidence>